<evidence type="ECO:0000259" key="4">
    <source>
        <dbReference type="Pfam" id="PF03328"/>
    </source>
</evidence>
<dbReference type="InterPro" id="IPR005000">
    <property type="entry name" value="Aldolase/citrate-lyase_domain"/>
</dbReference>
<sequence length="255" mass="28124">MNKLREMANKGENALGTFVELGGANVVEALGQTGLDFIIVDNEHGPFDVESSLECIRAAESSGLVPLCRVREIARPAILKLLDQGAAGLIVPYIETVEQVQKLIEFGKYAPVGKRGYSGSRKDRWCFGKPGELPLDQQMKYWNEETLLIPQCETVGCLEHIEEITALEGVDGIFVGPFDLSISMGMPGDFQNPKMIAAFERIIKACKAAGKLSIIFTAREDWIQDYYKMGFDMVTFGMDASVMVNGFKKLVADNK</sequence>
<feature type="domain" description="HpcH/HpaI aldolase/citrate lyase" evidence="4">
    <location>
        <begin position="16"/>
        <end position="245"/>
    </location>
</feature>
<keyword evidence="2" id="KW-0479">Metal-binding</keyword>
<keyword evidence="6" id="KW-1185">Reference proteome</keyword>
<accession>A0ABR7N9P3</accession>
<dbReference type="EMBL" id="JACRSZ010000007">
    <property type="protein sequence ID" value="MBC8573105.1"/>
    <property type="molecule type" value="Genomic_DNA"/>
</dbReference>
<dbReference type="Pfam" id="PF03328">
    <property type="entry name" value="HpcH_HpaI"/>
    <property type="match status" value="1"/>
</dbReference>
<organism evidence="5 6">
    <name type="scientific">Jingyaoa shaoxingensis</name>
    <dbReference type="NCBI Taxonomy" id="2763671"/>
    <lineage>
        <taxon>Bacteria</taxon>
        <taxon>Bacillati</taxon>
        <taxon>Bacillota</taxon>
        <taxon>Clostridia</taxon>
        <taxon>Lachnospirales</taxon>
        <taxon>Lachnospiraceae</taxon>
        <taxon>Jingyaoa</taxon>
    </lineage>
</organism>
<dbReference type="InterPro" id="IPR015813">
    <property type="entry name" value="Pyrv/PenolPyrv_kinase-like_dom"/>
</dbReference>
<comment type="caution">
    <text evidence="5">The sequence shown here is derived from an EMBL/GenBank/DDBJ whole genome shotgun (WGS) entry which is preliminary data.</text>
</comment>
<dbReference type="Gene3D" id="3.20.20.60">
    <property type="entry name" value="Phosphoenolpyruvate-binding domains"/>
    <property type="match status" value="1"/>
</dbReference>
<dbReference type="RefSeq" id="WP_249308132.1">
    <property type="nucleotide sequence ID" value="NZ_JACRSZ010000007.1"/>
</dbReference>
<evidence type="ECO:0000313" key="6">
    <source>
        <dbReference type="Proteomes" id="UP000657421"/>
    </source>
</evidence>
<comment type="similarity">
    <text evidence="1">Belongs to the HpcH/HpaI aldolase family.</text>
</comment>
<proteinExistence type="inferred from homology"/>
<dbReference type="SUPFAM" id="SSF51621">
    <property type="entry name" value="Phosphoenolpyruvate/pyruvate domain"/>
    <property type="match status" value="1"/>
</dbReference>
<keyword evidence="3" id="KW-0456">Lyase</keyword>
<dbReference type="PANTHER" id="PTHR30502">
    <property type="entry name" value="2-KETO-3-DEOXY-L-RHAMNONATE ALDOLASE"/>
    <property type="match status" value="1"/>
</dbReference>
<evidence type="ECO:0000256" key="1">
    <source>
        <dbReference type="ARBA" id="ARBA00005568"/>
    </source>
</evidence>
<evidence type="ECO:0000313" key="5">
    <source>
        <dbReference type="EMBL" id="MBC8573105.1"/>
    </source>
</evidence>
<evidence type="ECO:0000256" key="3">
    <source>
        <dbReference type="ARBA" id="ARBA00023239"/>
    </source>
</evidence>
<dbReference type="PANTHER" id="PTHR30502:SF0">
    <property type="entry name" value="PHOSPHOENOLPYRUVATE CARBOXYLASE FAMILY PROTEIN"/>
    <property type="match status" value="1"/>
</dbReference>
<dbReference type="Proteomes" id="UP000657421">
    <property type="component" value="Unassembled WGS sequence"/>
</dbReference>
<name>A0ABR7N9P3_9FIRM</name>
<dbReference type="InterPro" id="IPR050251">
    <property type="entry name" value="HpcH-HpaI_aldolase"/>
</dbReference>
<dbReference type="InterPro" id="IPR040442">
    <property type="entry name" value="Pyrv_kinase-like_dom_sf"/>
</dbReference>
<gene>
    <name evidence="5" type="ORF">H8716_08420</name>
</gene>
<reference evidence="5 6" key="1">
    <citation type="submission" date="2020-08" db="EMBL/GenBank/DDBJ databases">
        <title>Genome public.</title>
        <authorList>
            <person name="Liu C."/>
            <person name="Sun Q."/>
        </authorList>
    </citation>
    <scope>NUCLEOTIDE SEQUENCE [LARGE SCALE GENOMIC DNA]</scope>
    <source>
        <strain evidence="5 6">NSJ-46</strain>
    </source>
</reference>
<evidence type="ECO:0000256" key="2">
    <source>
        <dbReference type="ARBA" id="ARBA00022723"/>
    </source>
</evidence>
<protein>
    <recommendedName>
        <fullName evidence="4">HpcH/HpaI aldolase/citrate lyase domain-containing protein</fullName>
    </recommendedName>
</protein>